<evidence type="ECO:0000313" key="2">
    <source>
        <dbReference type="EMBL" id="UXP31398.1"/>
    </source>
</evidence>
<accession>A0ABY6CLK7</accession>
<dbReference type="Proteomes" id="UP001065174">
    <property type="component" value="Chromosome"/>
</dbReference>
<evidence type="ECO:0000256" key="1">
    <source>
        <dbReference type="SAM" id="Coils"/>
    </source>
</evidence>
<reference evidence="2" key="1">
    <citation type="submission" date="2022-09" db="EMBL/GenBank/DDBJ databases">
        <title>Comparative genomics and taxonomic characterization of three novel marine species of genus Reichenbachiella exhibiting antioxidant and polysaccharide degradation activities.</title>
        <authorList>
            <person name="Muhammad N."/>
            <person name="Lee Y.-J."/>
            <person name="Ko J."/>
            <person name="Kim S.-G."/>
        </authorList>
    </citation>
    <scope>NUCLEOTIDE SEQUENCE</scope>
    <source>
        <strain evidence="2">BKB1-1</strain>
    </source>
</reference>
<organism evidence="2 3">
    <name type="scientific">Reichenbachiella agarivorans</name>
    <dbReference type="NCBI Taxonomy" id="2979464"/>
    <lineage>
        <taxon>Bacteria</taxon>
        <taxon>Pseudomonadati</taxon>
        <taxon>Bacteroidota</taxon>
        <taxon>Cytophagia</taxon>
        <taxon>Cytophagales</taxon>
        <taxon>Reichenbachiellaceae</taxon>
        <taxon>Reichenbachiella</taxon>
    </lineage>
</organism>
<keyword evidence="3" id="KW-1185">Reference proteome</keyword>
<dbReference type="RefSeq" id="WP_262308837.1">
    <property type="nucleotide sequence ID" value="NZ_CP106679.1"/>
</dbReference>
<evidence type="ECO:0000313" key="3">
    <source>
        <dbReference type="Proteomes" id="UP001065174"/>
    </source>
</evidence>
<protein>
    <submittedName>
        <fullName evidence="2">Uncharacterized protein</fullName>
    </submittedName>
</protein>
<sequence>MKIIIPFLAVCIALAGCNKENTTEIKENEVLQARIDSMQTILEVTQYRVSLLDQIGKYLDSIDYNRNWVKLNLEAGITNEDYVERMKNLSQYVQKAEWTIGELEKTRSAYASQVKRLKKEISEKDLEVKSLQQTIAQYQGENTDLKVQLTAKEMDLLDSQMELNLANHSIEEASTEITELLSTVRLTEAESFYAKGEGMEEVAKHIQLAPKRKNESLEQALSMYINAEKLGHPKAGAKIKALKEKLKIS</sequence>
<dbReference type="EMBL" id="CP106679">
    <property type="protein sequence ID" value="UXP31398.1"/>
    <property type="molecule type" value="Genomic_DNA"/>
</dbReference>
<dbReference type="PROSITE" id="PS51257">
    <property type="entry name" value="PROKAR_LIPOPROTEIN"/>
    <property type="match status" value="1"/>
</dbReference>
<gene>
    <name evidence="2" type="ORF">N6H18_13665</name>
</gene>
<proteinExistence type="predicted"/>
<name>A0ABY6CLK7_9BACT</name>
<keyword evidence="1" id="KW-0175">Coiled coil</keyword>
<feature type="coiled-coil region" evidence="1">
    <location>
        <begin position="100"/>
        <end position="190"/>
    </location>
</feature>